<feature type="domain" description="EAL" evidence="1">
    <location>
        <begin position="13"/>
        <end position="261"/>
    </location>
</feature>
<reference evidence="3" key="1">
    <citation type="submission" date="2016-10" db="EMBL/GenBank/DDBJ databases">
        <authorList>
            <person name="Varghese N."/>
            <person name="Submissions S."/>
        </authorList>
    </citation>
    <scope>NUCLEOTIDE SEQUENCE [LARGE SCALE GENOMIC DNA]</scope>
    <source>
        <strain evidence="3">DSM 45962</strain>
    </source>
</reference>
<dbReference type="InterPro" id="IPR050706">
    <property type="entry name" value="Cyclic-di-GMP_PDE-like"/>
</dbReference>
<dbReference type="EMBL" id="FOMD01000003">
    <property type="protein sequence ID" value="SFD31365.1"/>
    <property type="molecule type" value="Genomic_DNA"/>
</dbReference>
<dbReference type="InterPro" id="IPR035919">
    <property type="entry name" value="EAL_sf"/>
</dbReference>
<evidence type="ECO:0000259" key="1">
    <source>
        <dbReference type="PROSITE" id="PS50883"/>
    </source>
</evidence>
<accession>A0A1I1RAT0</accession>
<dbReference type="InterPro" id="IPR001633">
    <property type="entry name" value="EAL_dom"/>
</dbReference>
<dbReference type="GO" id="GO:0071111">
    <property type="term" value="F:cyclic-guanylate-specific phosphodiesterase activity"/>
    <property type="evidence" value="ECO:0007669"/>
    <property type="project" value="InterPro"/>
</dbReference>
<dbReference type="Pfam" id="PF00563">
    <property type="entry name" value="EAL"/>
    <property type="match status" value="1"/>
</dbReference>
<dbReference type="PANTHER" id="PTHR33121:SF76">
    <property type="entry name" value="SIGNALING PROTEIN"/>
    <property type="match status" value="1"/>
</dbReference>
<protein>
    <submittedName>
        <fullName evidence="2">EAL domain, c-di-GMP-specific phosphodiesterase class I (Or its enzymatically inactive variant)</fullName>
    </submittedName>
</protein>
<keyword evidence="3" id="KW-1185">Reference proteome</keyword>
<dbReference type="OrthoDB" id="23692at2"/>
<organism evidence="2 3">
    <name type="scientific">Klenkia taihuensis</name>
    <dbReference type="NCBI Taxonomy" id="1225127"/>
    <lineage>
        <taxon>Bacteria</taxon>
        <taxon>Bacillati</taxon>
        <taxon>Actinomycetota</taxon>
        <taxon>Actinomycetes</taxon>
        <taxon>Geodermatophilales</taxon>
        <taxon>Geodermatophilaceae</taxon>
        <taxon>Klenkia</taxon>
    </lineage>
</organism>
<dbReference type="Gene3D" id="3.20.20.450">
    <property type="entry name" value="EAL domain"/>
    <property type="match status" value="1"/>
</dbReference>
<dbReference type="Proteomes" id="UP000199022">
    <property type="component" value="Unassembled WGS sequence"/>
</dbReference>
<gene>
    <name evidence="2" type="ORF">SAMN05661030_3188</name>
</gene>
<dbReference type="SUPFAM" id="SSF141868">
    <property type="entry name" value="EAL domain-like"/>
    <property type="match status" value="1"/>
</dbReference>
<proteinExistence type="predicted"/>
<dbReference type="PANTHER" id="PTHR33121">
    <property type="entry name" value="CYCLIC DI-GMP PHOSPHODIESTERASE PDEF"/>
    <property type="match status" value="1"/>
</dbReference>
<dbReference type="CDD" id="cd01948">
    <property type="entry name" value="EAL"/>
    <property type="match status" value="1"/>
</dbReference>
<dbReference type="AlphaFoldDB" id="A0A1I1RAT0"/>
<dbReference type="SMART" id="SM00052">
    <property type="entry name" value="EAL"/>
    <property type="match status" value="1"/>
</dbReference>
<sequence length="387" mass="41353">MSVPLAAPAAPADVDWAAELDRLVTDPGALRLVFQPIVDVARGVVAGYETLARFTAADGSPSPATPDRWFAAADAAGMGARVEAMVVRRCLQLRPDLPPNCFLTVNVSPHLLPEPELADLLLSAGDLAPLVLELTEHQDVADLRPLLDVQDRLRDRGALMALDDAGSGYSGLQQLTAVRPQLIKLDRALVSDADRDPVKLALAQLLGEFGARIDAWLLAEGVETWGEMEAFSRLGVPLAQGFLLGRPAPPWTTLDPSVAARLRQVHLRGQLHENVAGLLERVPLVPDGAPAPGTDVAVRVDAHGHPVQLLLPLRRAHDAVGHRTAPVSLRVPASAGTAELARRVATRPADTRFDPVVCVDDIGAVIGIVRVEHLLTRLAEQHDSAQR</sequence>
<name>A0A1I1RAT0_9ACTN</name>
<dbReference type="PROSITE" id="PS50883">
    <property type="entry name" value="EAL"/>
    <property type="match status" value="1"/>
</dbReference>
<dbReference type="STRING" id="1225127.SAMN05661030_3188"/>
<dbReference type="RefSeq" id="WP_091561024.1">
    <property type="nucleotide sequence ID" value="NZ_BNAC01000001.1"/>
</dbReference>
<evidence type="ECO:0000313" key="3">
    <source>
        <dbReference type="Proteomes" id="UP000199022"/>
    </source>
</evidence>
<evidence type="ECO:0000313" key="2">
    <source>
        <dbReference type="EMBL" id="SFD31365.1"/>
    </source>
</evidence>